<dbReference type="GO" id="GO:0001822">
    <property type="term" value="P:kidney development"/>
    <property type="evidence" value="ECO:0007669"/>
    <property type="project" value="TreeGrafter"/>
</dbReference>
<keyword evidence="7" id="KW-0966">Cell projection</keyword>
<evidence type="ECO:0000256" key="5">
    <source>
        <dbReference type="ARBA" id="ARBA00023054"/>
    </source>
</evidence>
<feature type="compositionally biased region" description="Low complexity" evidence="9">
    <location>
        <begin position="1840"/>
        <end position="1852"/>
    </location>
</feature>
<feature type="region of interest" description="Disordered" evidence="9">
    <location>
        <begin position="1456"/>
        <end position="1514"/>
    </location>
</feature>
<dbReference type="GO" id="GO:0035869">
    <property type="term" value="C:ciliary transition zone"/>
    <property type="evidence" value="ECO:0007669"/>
    <property type="project" value="TreeGrafter"/>
</dbReference>
<evidence type="ECO:0000259" key="10">
    <source>
        <dbReference type="Pfam" id="PF16574"/>
    </source>
</evidence>
<comment type="subcellular location">
    <subcellularLocation>
        <location evidence="1">Cytoplasm</location>
        <location evidence="1">Cytoskeleton</location>
        <location evidence="1">Cilium basal body</location>
    </subcellularLocation>
    <subcellularLocation>
        <location evidence="2">Cytoplasm</location>
        <location evidence="2">Cytoskeleton</location>
        <location evidence="2">Microtubule organizing center</location>
        <location evidence="2">Centrosome</location>
    </subcellularLocation>
</comment>
<evidence type="ECO:0000256" key="4">
    <source>
        <dbReference type="ARBA" id="ARBA00022794"/>
    </source>
</evidence>
<proteinExistence type="predicted"/>
<evidence type="ECO:0000256" key="9">
    <source>
        <dbReference type="SAM" id="MobiDB-lite"/>
    </source>
</evidence>
<dbReference type="InterPro" id="IPR026201">
    <property type="entry name" value="Cep290"/>
</dbReference>
<dbReference type="PANTHER" id="PTHR18879:SF20">
    <property type="entry name" value="CENTROSOMAL PROTEIN OF 290 KDA"/>
    <property type="match status" value="1"/>
</dbReference>
<feature type="region of interest" description="Disordered" evidence="9">
    <location>
        <begin position="2077"/>
        <end position="2134"/>
    </location>
</feature>
<dbReference type="GO" id="GO:0097711">
    <property type="term" value="P:ciliary basal body-plasma membrane docking"/>
    <property type="evidence" value="ECO:0007669"/>
    <property type="project" value="TreeGrafter"/>
</dbReference>
<evidence type="ECO:0000256" key="8">
    <source>
        <dbReference type="SAM" id="Coils"/>
    </source>
</evidence>
<feature type="compositionally biased region" description="Basic and acidic residues" evidence="9">
    <location>
        <begin position="2077"/>
        <end position="2117"/>
    </location>
</feature>
<feature type="coiled-coil region" evidence="8">
    <location>
        <begin position="828"/>
        <end position="893"/>
    </location>
</feature>
<feature type="coiled-coil region" evidence="8">
    <location>
        <begin position="1358"/>
        <end position="1392"/>
    </location>
</feature>
<feature type="compositionally biased region" description="Basic and acidic residues" evidence="9">
    <location>
        <begin position="1632"/>
        <end position="1641"/>
    </location>
</feature>
<dbReference type="InterPro" id="IPR032321">
    <property type="entry name" value="Cep209_CC5"/>
</dbReference>
<feature type="coiled-coil region" evidence="8">
    <location>
        <begin position="228"/>
        <end position="262"/>
    </location>
</feature>
<feature type="compositionally biased region" description="Basic and acidic residues" evidence="9">
    <location>
        <begin position="1592"/>
        <end position="1614"/>
    </location>
</feature>
<feature type="coiled-coil region" evidence="8">
    <location>
        <begin position="1860"/>
        <end position="1910"/>
    </location>
</feature>
<feature type="region of interest" description="Disordered" evidence="9">
    <location>
        <begin position="1680"/>
        <end position="1705"/>
    </location>
</feature>
<feature type="region of interest" description="Disordered" evidence="9">
    <location>
        <begin position="1592"/>
        <end position="1641"/>
    </location>
</feature>
<feature type="region of interest" description="Disordered" evidence="9">
    <location>
        <begin position="1828"/>
        <end position="1860"/>
    </location>
</feature>
<comment type="caution">
    <text evidence="11">The sequence shown here is derived from an EMBL/GenBank/DDBJ whole genome shotgun (WGS) entry which is preliminary data.</text>
</comment>
<keyword evidence="5 8" id="KW-0175">Coiled coil</keyword>
<feature type="compositionally biased region" description="Basic and acidic residues" evidence="9">
    <location>
        <begin position="1479"/>
        <end position="1496"/>
    </location>
</feature>
<sequence>MSQNEQLQQDVDFYRRELEQKVAAGPGDQSQETQRRLTLANRQLYQCMEDLQRAEDDSAHLRTQNEQLQQSLEDSVREMEKMTDEYNKMKIVVQQTDGVMDQLRRERDHGNLQVRALTEQLQRQADEEDPVMAAVNAKVEEWKRVLSAKDDEILEYQHMVRELRGRLRSAQVDSDKSNLIALQQAVQERDNQVALLSQQVEQYTGEMERNARLIQELKKPLKKDRGAAAVCHRRVEELEVKVAAAEQRATEAQRTAQLAERDATDKDRELSETLTRVRLYQSGTDGLEAAVGEIKECKRQLRMRDGEAEALAREINGLELRMNALLDENEDFRERLGLGPKEEVDLSEFLRTKSLRQRQYKAENQVLTQEIERLEEERLELKKQIRRMVKGQGLGESTTAELDEDHAGPSKLLLLDLQQSAEKMKRKNRALTTVVVDRSTTTLGLGESTTAELDEDHAGPSKLLLLDLQQSAEKMKRKTELLQKELSEKEREVERHKAQSAQFQAKLDEVSRVKSDLEATLTEVLQAMRANQQLGGQDALSAPILERLLRALEGKSFPGKPEAVSLLRAQVDQMTGRNQELRQELRLAREEASDALAQLAKEQVKVTQLQAEADVPKQSSNDAATFRPLTLPEGLAPSSKEIINTLNEYAIRLLQEIKNKDESVKQLTATVEKYKSKVGVIFHRQGLLYKEHISEKEAWQKERDTFAELKNKLEEQRDGDNVRVQELNNLLETLREDPEEARRRLAETVRQVTVLRVNEKTLSRRYTLLLEQEQHLRKDNAKLRDDSGYMQVAVTERMGYLQRYKEMAAYRMAALQKALDQSVPSLDMERTNKQYTELTVKYREMLQRDGHMVQITSSVEHLEQEKVSLQEQISELVKELQMTKEKLNTLEQAWEHSGTVGDDRSADKVSKALANREIASSSRRITTLEMKELNERQRAEHAHKMYEGARTSLQHNEERNAELEAKFAELTKLHLEAQRVERELRDQLADGVSKADSEADRGRIAELEKAEAELRMEASRLREVSAVARMQVSVLEARQQCRDKETDSLRRQVVDLQSDDKALLGRLHQQVVSLQLSEVAALGRLETQAGRLRTLEAYRLRAEQRLDAGQRALYLARRDGRSRAHHLRQTVQALRRQFAGALPLAQQEKFSLTLTGLQEERVKEWHRRVEEVRLQELRQGRELEAQKEEIGYLKGLVGGQERSLRALEEELVTEHTLWEERQVAWEQRELALEERLDASETQQQDVLGAAQQAEQQDMLPDPSWPVAQQLEFALRKVGEDAGSVLDTQASCGALEERLKESEEALRRAQQNVLSRDRVINELRLRLPATADRERLLADLGRAPGEESQPALRVAHHTIGSLQGRLEQKEEVVKKYQELLARTRRKLDLYSDTSLDRFKQNTLDLLKKPSLSAVTSKHLARLEELEQTVVEQDDSLAALSQRLRAAAVDKERQKVGLAKEHQEELSKLEERQAAQMKGLAGDHEELRARAARTEDQLQHSQAELEAQKEANVRSPSNTMKNLVERLKAQLSQKEKQLKGLGKALLELRAEMTALAEQQIISSAVQREESLNVQTLVDKHTKELKLRVQELNKELQSTKESAKAARGREEALKDQMEEVGSDLQRSQKTQSRLQGEKDQRDQEIQELRQRIKRLSSGLQNRVEVDSRGSTVENLQRKIRRLESELEKRPSSSERRTTTKEDHKSKDEVVRWEEGKKWQMRMEKVRSGLREKEGAVESLSKQLCTLKELYARLEQENRALLRKAKGRSVTADQVVVGARSAETERELRRRNGELETQIITIRSQQALPRDAAVDDLTQRNRYLEDRLHGAMEAQMAKEPPSSRPSTSGRGTGTPSQKDQDVQKENLKLSSENLELRLQLAQANVELPGLKREVADLKEMCRVMKKEKALAEKKLSHIRATGSSGKTVGDLEKTVGLMKKVVERVQRENDALKRASGPAHQDKLAALQQQHQALKADHENMKQGAEAELSARLESKTKGMEKIVMENERLRREFKREKEATERLRVTKSGLEVRNEKLEAELEETKSKLHAALSRAIQEGADSKTWKASVVTRMYENKMKELEREGEKDRAERAELKRQLKEAGQREERALRSVHRLEDQVKSGNKTDASATQDAEAL</sequence>
<evidence type="ECO:0000256" key="1">
    <source>
        <dbReference type="ARBA" id="ARBA00004120"/>
    </source>
</evidence>
<dbReference type="PANTHER" id="PTHR18879">
    <property type="entry name" value="CENTROSOMAL PROTEIN OF 290 KDA"/>
    <property type="match status" value="1"/>
</dbReference>
<dbReference type="OrthoDB" id="6351660at2759"/>
<name>A0A9Q0DYW5_9TELE</name>
<reference evidence="11" key="1">
    <citation type="submission" date="2022-07" db="EMBL/GenBank/DDBJ databases">
        <title>Chromosome-level genome of Muraenolepis orangiensis.</title>
        <authorList>
            <person name="Kim J."/>
        </authorList>
    </citation>
    <scope>NUCLEOTIDE SEQUENCE</scope>
    <source>
        <strain evidence="11">KU_S4_2022</strain>
        <tissue evidence="11">Muscle</tissue>
    </source>
</reference>
<evidence type="ECO:0000256" key="3">
    <source>
        <dbReference type="ARBA" id="ARBA00022490"/>
    </source>
</evidence>
<organism evidence="11 12">
    <name type="scientific">Muraenolepis orangiensis</name>
    <name type="common">Patagonian moray cod</name>
    <dbReference type="NCBI Taxonomy" id="630683"/>
    <lineage>
        <taxon>Eukaryota</taxon>
        <taxon>Metazoa</taxon>
        <taxon>Chordata</taxon>
        <taxon>Craniata</taxon>
        <taxon>Vertebrata</taxon>
        <taxon>Euteleostomi</taxon>
        <taxon>Actinopterygii</taxon>
        <taxon>Neopterygii</taxon>
        <taxon>Teleostei</taxon>
        <taxon>Neoteleostei</taxon>
        <taxon>Acanthomorphata</taxon>
        <taxon>Zeiogadaria</taxon>
        <taxon>Gadariae</taxon>
        <taxon>Gadiformes</taxon>
        <taxon>Muraenolepidoidei</taxon>
        <taxon>Muraenolepididae</taxon>
        <taxon>Muraenolepis</taxon>
    </lineage>
</organism>
<protein>
    <recommendedName>
        <fullName evidence="10">Centrosomal protein of 290kDa coiled-coil region domain-containing protein</fullName>
    </recommendedName>
</protein>
<feature type="coiled-coil region" evidence="8">
    <location>
        <begin position="564"/>
        <end position="612"/>
    </location>
</feature>
<dbReference type="GO" id="GO:0034451">
    <property type="term" value="C:centriolar satellite"/>
    <property type="evidence" value="ECO:0007669"/>
    <property type="project" value="TreeGrafter"/>
</dbReference>
<evidence type="ECO:0000313" key="12">
    <source>
        <dbReference type="Proteomes" id="UP001148018"/>
    </source>
</evidence>
<evidence type="ECO:0000256" key="6">
    <source>
        <dbReference type="ARBA" id="ARBA00023212"/>
    </source>
</evidence>
<keyword evidence="6" id="KW-0206">Cytoskeleton</keyword>
<feature type="compositionally biased region" description="Polar residues" evidence="9">
    <location>
        <begin position="2118"/>
        <end position="2134"/>
    </location>
</feature>
<keyword evidence="4" id="KW-0970">Cilium biogenesis/degradation</keyword>
<keyword evidence="3" id="KW-0963">Cytoplasm</keyword>
<feature type="non-terminal residue" evidence="11">
    <location>
        <position position="2134"/>
    </location>
</feature>
<gene>
    <name evidence="11" type="ORF">NHX12_003303</name>
</gene>
<dbReference type="GO" id="GO:0043010">
    <property type="term" value="P:camera-type eye development"/>
    <property type="evidence" value="ECO:0007669"/>
    <property type="project" value="TreeGrafter"/>
</dbReference>
<feature type="compositionally biased region" description="Basic and acidic residues" evidence="9">
    <location>
        <begin position="1456"/>
        <end position="1471"/>
    </location>
</feature>
<feature type="coiled-coil region" evidence="8">
    <location>
        <begin position="51"/>
        <end position="120"/>
    </location>
</feature>
<evidence type="ECO:0000313" key="11">
    <source>
        <dbReference type="EMBL" id="KAJ3596903.1"/>
    </source>
</evidence>
<dbReference type="EMBL" id="JANIIK010000110">
    <property type="protein sequence ID" value="KAJ3596903.1"/>
    <property type="molecule type" value="Genomic_DNA"/>
</dbReference>
<feature type="domain" description="Centrosomal protein of 290kDa coiled-coil region" evidence="10">
    <location>
        <begin position="1160"/>
        <end position="1233"/>
    </location>
</feature>
<dbReference type="GO" id="GO:1905349">
    <property type="term" value="P:ciliary transition zone assembly"/>
    <property type="evidence" value="ECO:0007669"/>
    <property type="project" value="TreeGrafter"/>
</dbReference>
<evidence type="ECO:0000256" key="2">
    <source>
        <dbReference type="ARBA" id="ARBA00004300"/>
    </source>
</evidence>
<evidence type="ECO:0000256" key="7">
    <source>
        <dbReference type="ARBA" id="ARBA00023273"/>
    </source>
</evidence>
<feature type="coiled-coil region" evidence="8">
    <location>
        <begin position="946"/>
        <end position="1027"/>
    </location>
</feature>
<dbReference type="Proteomes" id="UP001148018">
    <property type="component" value="Unassembled WGS sequence"/>
</dbReference>
<feature type="coiled-coil region" evidence="8">
    <location>
        <begin position="465"/>
        <end position="506"/>
    </location>
</feature>
<dbReference type="GO" id="GO:1905515">
    <property type="term" value="P:non-motile cilium assembly"/>
    <property type="evidence" value="ECO:0007669"/>
    <property type="project" value="TreeGrafter"/>
</dbReference>
<dbReference type="Pfam" id="PF16574">
    <property type="entry name" value="CEP209_CC5"/>
    <property type="match status" value="1"/>
</dbReference>
<keyword evidence="12" id="KW-1185">Reference proteome</keyword>
<feature type="compositionally biased region" description="Polar residues" evidence="9">
    <location>
        <begin position="1621"/>
        <end position="1631"/>
    </location>
</feature>
<feature type="coiled-coil region" evidence="8">
    <location>
        <begin position="657"/>
        <end position="744"/>
    </location>
</feature>
<accession>A0A9Q0DYW5</accession>
<feature type="coiled-coil region" evidence="8">
    <location>
        <begin position="308"/>
        <end position="391"/>
    </location>
</feature>